<evidence type="ECO:0000313" key="2">
    <source>
        <dbReference type="Proteomes" id="UP001162992"/>
    </source>
</evidence>
<gene>
    <name evidence="1" type="ORF">O6H91_08G063200</name>
</gene>
<protein>
    <submittedName>
        <fullName evidence="1">Uncharacterized protein</fullName>
    </submittedName>
</protein>
<name>A0ACC2CY65_DIPCM</name>
<dbReference type="EMBL" id="CM055099">
    <property type="protein sequence ID" value="KAJ7546978.1"/>
    <property type="molecule type" value="Genomic_DNA"/>
</dbReference>
<accession>A0ACC2CY65</accession>
<keyword evidence="2" id="KW-1185">Reference proteome</keyword>
<comment type="caution">
    <text evidence="1">The sequence shown here is derived from an EMBL/GenBank/DDBJ whole genome shotgun (WGS) entry which is preliminary data.</text>
</comment>
<proteinExistence type="predicted"/>
<evidence type="ECO:0000313" key="1">
    <source>
        <dbReference type="EMBL" id="KAJ7546978.1"/>
    </source>
</evidence>
<dbReference type="Proteomes" id="UP001162992">
    <property type="component" value="Chromosome 8"/>
</dbReference>
<sequence length="110" mass="11576">MTTIPVMLLICCLILIPTSQPVSASRQTPSGIGNSFHQQYSPVVEDLGLTVAKQHLINDGSNDPSAMPDASTTRSLLRGASSKFVTQKHPKGSVPPAGPSCENGQCNHHA</sequence>
<organism evidence="1 2">
    <name type="scientific">Diphasiastrum complanatum</name>
    <name type="common">Issler's clubmoss</name>
    <name type="synonym">Lycopodium complanatum</name>
    <dbReference type="NCBI Taxonomy" id="34168"/>
    <lineage>
        <taxon>Eukaryota</taxon>
        <taxon>Viridiplantae</taxon>
        <taxon>Streptophyta</taxon>
        <taxon>Embryophyta</taxon>
        <taxon>Tracheophyta</taxon>
        <taxon>Lycopodiopsida</taxon>
        <taxon>Lycopodiales</taxon>
        <taxon>Lycopodiaceae</taxon>
        <taxon>Lycopodioideae</taxon>
        <taxon>Diphasiastrum</taxon>
    </lineage>
</organism>
<reference evidence="2" key="1">
    <citation type="journal article" date="2024" name="Proc. Natl. Acad. Sci. U.S.A.">
        <title>Extraordinary preservation of gene collinearity over three hundred million years revealed in homosporous lycophytes.</title>
        <authorList>
            <person name="Li C."/>
            <person name="Wickell D."/>
            <person name="Kuo L.Y."/>
            <person name="Chen X."/>
            <person name="Nie B."/>
            <person name="Liao X."/>
            <person name="Peng D."/>
            <person name="Ji J."/>
            <person name="Jenkins J."/>
            <person name="Williams M."/>
            <person name="Shu S."/>
            <person name="Plott C."/>
            <person name="Barry K."/>
            <person name="Rajasekar S."/>
            <person name="Grimwood J."/>
            <person name="Han X."/>
            <person name="Sun S."/>
            <person name="Hou Z."/>
            <person name="He W."/>
            <person name="Dai G."/>
            <person name="Sun C."/>
            <person name="Schmutz J."/>
            <person name="Leebens-Mack J.H."/>
            <person name="Li F.W."/>
            <person name="Wang L."/>
        </authorList>
    </citation>
    <scope>NUCLEOTIDE SEQUENCE [LARGE SCALE GENOMIC DNA]</scope>
    <source>
        <strain evidence="2">cv. PW_Plant_1</strain>
    </source>
</reference>